<dbReference type="EMBL" id="MAJU01000031">
    <property type="protein sequence ID" value="OCH17165.1"/>
    <property type="molecule type" value="Genomic_DNA"/>
</dbReference>
<dbReference type="RefSeq" id="WP_023603921.1">
    <property type="nucleotide sequence ID" value="NZ_CAWMPN010000031.1"/>
</dbReference>
<accession>A0A1B9NTY9</accession>
<evidence type="ECO:0000313" key="1">
    <source>
        <dbReference type="EMBL" id="OCH17165.1"/>
    </source>
</evidence>
<sequence>MDQLFTECLESFKYDYKTLCEHHYPTIHNRGMSPVHLSAAFNRRLLSVLKKNENPENSQLHIIQAEAHRYICSLDTNKGHSDNKKLWLLYPQFLNAKTEAKSQISASIAFLFESHEIQQLDYICIICDHWFDRTTSSKELYYWWKGILPKQETDYESQGIHNLISKTTLNSTLESRFNLSCVSNHIIHPLESNSRQCELLKYLLCTAVFQLNQD</sequence>
<evidence type="ECO:0000313" key="2">
    <source>
        <dbReference type="Proteomes" id="UP000093523"/>
    </source>
</evidence>
<name>A0A1B9NTY9_ALILO</name>
<protein>
    <submittedName>
        <fullName evidence="1">Uncharacterized protein</fullName>
    </submittedName>
</protein>
<comment type="caution">
    <text evidence="1">The sequence shown here is derived from an EMBL/GenBank/DDBJ whole genome shotgun (WGS) entry which is preliminary data.</text>
</comment>
<dbReference type="AlphaFoldDB" id="A0A1B9NTY9"/>
<proteinExistence type="predicted"/>
<organism evidence="1 2">
    <name type="scientific">Aliivibrio logei</name>
    <name type="common">Vibrio logei</name>
    <dbReference type="NCBI Taxonomy" id="688"/>
    <lineage>
        <taxon>Bacteria</taxon>
        <taxon>Pseudomonadati</taxon>
        <taxon>Pseudomonadota</taxon>
        <taxon>Gammaproteobacteria</taxon>
        <taxon>Vibrionales</taxon>
        <taxon>Vibrionaceae</taxon>
        <taxon>Aliivibrio</taxon>
    </lineage>
</organism>
<reference evidence="1 2" key="1">
    <citation type="submission" date="2016-06" db="EMBL/GenBank/DDBJ databases">
        <authorList>
            <person name="Kjaerup R.B."/>
            <person name="Dalgaard T.S."/>
            <person name="Juul-Madsen H.R."/>
        </authorList>
    </citation>
    <scope>NUCLEOTIDE SEQUENCE [LARGE SCALE GENOMIC DNA]</scope>
    <source>
        <strain evidence="1 2">1S159</strain>
    </source>
</reference>
<gene>
    <name evidence="1" type="ORF">A6E04_20140</name>
</gene>
<dbReference type="Proteomes" id="UP000093523">
    <property type="component" value="Unassembled WGS sequence"/>
</dbReference>